<feature type="domain" description="4'-phosphopantetheinyl transferase" evidence="3">
    <location>
        <begin position="83"/>
        <end position="148"/>
    </location>
</feature>
<proteinExistence type="inferred from homology"/>
<keyword evidence="5" id="KW-1185">Reference proteome</keyword>
<dbReference type="OrthoDB" id="3696724at2"/>
<dbReference type="PANTHER" id="PTHR12215:SF10">
    <property type="entry name" value="L-AMINOADIPATE-SEMIALDEHYDE DEHYDROGENASE-PHOSPHOPANTETHEINYL TRANSFERASE"/>
    <property type="match status" value="1"/>
</dbReference>
<dbReference type="GO" id="GO:0019878">
    <property type="term" value="P:lysine biosynthetic process via aminoadipic acid"/>
    <property type="evidence" value="ECO:0007669"/>
    <property type="project" value="TreeGrafter"/>
</dbReference>
<name>A0A4R6S084_LABRH</name>
<protein>
    <submittedName>
        <fullName evidence="4">4'-phosphopantetheinyl transferase</fullName>
    </submittedName>
</protein>
<dbReference type="PANTHER" id="PTHR12215">
    <property type="entry name" value="PHOSPHOPANTETHEINE TRANSFERASE"/>
    <property type="match status" value="1"/>
</dbReference>
<keyword evidence="2 4" id="KW-0808">Transferase</keyword>
<dbReference type="Pfam" id="PF01648">
    <property type="entry name" value="ACPS"/>
    <property type="match status" value="1"/>
</dbReference>
<evidence type="ECO:0000313" key="4">
    <source>
        <dbReference type="EMBL" id="TDP92850.1"/>
    </source>
</evidence>
<dbReference type="SUPFAM" id="SSF56214">
    <property type="entry name" value="4'-phosphopantetheinyl transferase"/>
    <property type="match status" value="2"/>
</dbReference>
<accession>A0A4R6S084</accession>
<comment type="caution">
    <text evidence="4">The sequence shown here is derived from an EMBL/GenBank/DDBJ whole genome shotgun (WGS) entry which is preliminary data.</text>
</comment>
<dbReference type="GO" id="GO:0000287">
    <property type="term" value="F:magnesium ion binding"/>
    <property type="evidence" value="ECO:0007669"/>
    <property type="project" value="InterPro"/>
</dbReference>
<dbReference type="InterPro" id="IPR050559">
    <property type="entry name" value="P-Pant_transferase_sf"/>
</dbReference>
<dbReference type="AlphaFoldDB" id="A0A4R6S084"/>
<comment type="similarity">
    <text evidence="1">Belongs to the P-Pant transferase superfamily. Gsp/Sfp/HetI/AcpT family.</text>
</comment>
<reference evidence="4 5" key="1">
    <citation type="submission" date="2019-03" db="EMBL/GenBank/DDBJ databases">
        <title>Genomic Encyclopedia of Type Strains, Phase IV (KMG-IV): sequencing the most valuable type-strain genomes for metagenomic binning, comparative biology and taxonomic classification.</title>
        <authorList>
            <person name="Goeker M."/>
        </authorList>
    </citation>
    <scope>NUCLEOTIDE SEQUENCE [LARGE SCALE GENOMIC DNA]</scope>
    <source>
        <strain evidence="4 5">DSM 45361</strain>
    </source>
</reference>
<dbReference type="InterPro" id="IPR037143">
    <property type="entry name" value="4-PPantetheinyl_Trfase_dom_sf"/>
</dbReference>
<dbReference type="RefSeq" id="WP_133853201.1">
    <property type="nucleotide sequence ID" value="NZ_SNXZ01000007.1"/>
</dbReference>
<evidence type="ECO:0000259" key="3">
    <source>
        <dbReference type="Pfam" id="PF01648"/>
    </source>
</evidence>
<dbReference type="InterPro" id="IPR008278">
    <property type="entry name" value="4-PPantetheinyl_Trfase_dom"/>
</dbReference>
<dbReference type="Gene3D" id="3.90.470.20">
    <property type="entry name" value="4'-phosphopantetheinyl transferase domain"/>
    <property type="match status" value="2"/>
</dbReference>
<evidence type="ECO:0000313" key="5">
    <source>
        <dbReference type="Proteomes" id="UP000295444"/>
    </source>
</evidence>
<gene>
    <name evidence="4" type="ORF">EV186_10765</name>
</gene>
<dbReference type="GO" id="GO:0005829">
    <property type="term" value="C:cytosol"/>
    <property type="evidence" value="ECO:0007669"/>
    <property type="project" value="TreeGrafter"/>
</dbReference>
<evidence type="ECO:0000256" key="1">
    <source>
        <dbReference type="ARBA" id="ARBA00010990"/>
    </source>
</evidence>
<evidence type="ECO:0000256" key="2">
    <source>
        <dbReference type="ARBA" id="ARBA00022679"/>
    </source>
</evidence>
<dbReference type="Proteomes" id="UP000295444">
    <property type="component" value="Unassembled WGS sequence"/>
</dbReference>
<dbReference type="EMBL" id="SNXZ01000007">
    <property type="protein sequence ID" value="TDP92850.1"/>
    <property type="molecule type" value="Genomic_DNA"/>
</dbReference>
<organism evidence="4 5">
    <name type="scientific">Labedaea rhizosphaerae</name>
    <dbReference type="NCBI Taxonomy" id="598644"/>
    <lineage>
        <taxon>Bacteria</taxon>
        <taxon>Bacillati</taxon>
        <taxon>Actinomycetota</taxon>
        <taxon>Actinomycetes</taxon>
        <taxon>Pseudonocardiales</taxon>
        <taxon>Pseudonocardiaceae</taxon>
        <taxon>Labedaea</taxon>
    </lineage>
</organism>
<sequence length="188" mass="19986">MTPGEPITLTCAPITAVVRRSTVDLRATARAALHDLQVAITGSASTVASTPEGRPYLPDRPDLGVSIAHDGDLVAAAVGVGVRVGIDVQVPTRAGAGMLRRCCPPATRVALAALDDEHRDHELARIWAVQEACVKAQGTGLAGRPWRIPVHIGQHDGRWHEHHWHSIDAGVGAPVSIAHGTHRERDPR</sequence>
<dbReference type="GO" id="GO:0008897">
    <property type="term" value="F:holo-[acyl-carrier-protein] synthase activity"/>
    <property type="evidence" value="ECO:0007669"/>
    <property type="project" value="InterPro"/>
</dbReference>